<comment type="caution">
    <text evidence="9">The sequence shown here is derived from an EMBL/GenBank/DDBJ whole genome shotgun (WGS) entry which is preliminary data.</text>
</comment>
<dbReference type="InterPro" id="IPR025110">
    <property type="entry name" value="AMP-bd_C"/>
</dbReference>
<keyword evidence="5" id="KW-0677">Repeat</keyword>
<dbReference type="SUPFAM" id="SSF56801">
    <property type="entry name" value="Acetyl-CoA synthetase-like"/>
    <property type="match status" value="1"/>
</dbReference>
<sequence>MERQRRREGGEISGACTTVRARPARPPRLLGGDPFSTQGWRRVESPAAQRHGGGTAEECRRPTGNSGRAAGRHQQHRLPVGCLVTGGARPSASWGGRTSGGPGTERKHPGDPEVKQSPLETVLPLSPLQEGMLFHALYDEGGVDVYTIQVAFPLEGELDAERLRTACAALLRRHPVLRTGFQLRANGQPVQLVRRAVDLPWTLLDLREHDADTRRKELLRYLEEERLRRFDPAAPPLMRFTLARTAGDRHVLALTYHHILLDGWSVPLVLRDLFALYAAGGDDAALPPAVPYRDYLAWLARQDRGAAEEAWRAALAGLAGPTLVAPGSGADGTAAMPRLAAAELPEETTAALTAAARRRGLTLNTVVEGAWALLLATLTGRDDVVFGHTVSGRPPRLRGVEEMVGLLMNAAPVRVRLDPAEPFEALLARLQDEQAALADHQYLGLAEVQRIAGTGELFDTSVGFGNAPSGGDDLSLPVPGLRIGTLDAGAGANAGEDTGVSGSTHYPLSLVAVPGPRLALLLNHRADLFPADEIDRIHTRLRLFLETFANAPGTPVGSIALLTGAEREQLFAQGTGPAPEAPATTLPELFEEQARRTPGAPALTAGDVTLTYAELDAAANRTARELLARGAGPERLVAVTLPRSADLVVALLAVLKTGAAYLPVDPGLPAERVAFMLADAAPVTGVCLSGPAARPGDLVLDAPGVRDALAARPAHGLTAAERPAPARPSHGAYVIYTSGSTGRPKGVLVEHRSAVAYLDFARRAYPGLAGRALVHSPVSFDLTVTGIFGTLTAGGEVHLHDLDGPPPTAPGAPAFLKATPSHLPLLASADPRLSPGSDLVVGGEQLTGEALCAWRELHPGTTVINEYGPTEATVGCMEYRIGPGETPAPGAVPIGRPIAGARVYVLDRRLRPVPTGVPGELYVAGAGLARGYVNRPGLTAERFVADPFGAPGTRMYRTGDIAWWRPDGELVYGGRADDQVKVRGYRIEPGEIETAMAADPSVASAVVVVDGERPGAPRLVGYAVPAPGLRVDTAALRERLEARLPAYMVPAALVELAELPLTPNGKLDRKALPSPQAAAAPAAPAGREPRTEAEEALCALFAEVLGIERAGADDAFFDLGGDSILSIQLVARARKAGLVLTPKDVFTHRTPAALAAVAGRPGAAPARHDAGTGTVPPTPIVHWLRELGGPVDAFNQSTLLTVPGGLGHDRLVAAVQSVLDHHGALRLVLGDDWTLTVAGPGTVRAADRVTRVDCTALDGDALTAAVGEQSAAAVARLAPRSGNVVQVVWFDAGPDRSGRLLVVVHHLAVDGVSWRILLPDLHAAWKAAGRGEPAALDPVPTSLHAWGRALASDAVTAAREAELDYWRGRTPGDDPALAARPLDPARDVHAGAGSLTVALGPEDTDALLTTVPAAFRAGPDDVLLTALALAVASWRRDRGTGDGTTVLVDLEGHGREPVGAGPDLARTVGWLTSLYPVRLDTGITDWDDALAGGPEAGRALKRVKEQLRAVPGHGIGHGMLRHLNPRTAPALAGLPAPQIGFNYLGRYAAAGDGAEWSVAPESAAVAPGVDGRMPMAHTVEVNAVTEDRPEGPHLVATWSWPGELLAEDDVRGLADAWTAALRGLVRHAARPGAGGLTPSDTPLVTIGQEELDGLAALTAPHALADVLPLSPLQEGLLFHARYDHRALDVHNIQLVFELSGSLDAGALRAACGQLVARHPALRAGFTLLPDGEPVQVIAATADVPWQETDLSGLAAGDQRARLDALLAEDRRRAFDLAAPPLVRGLLVTLAPDRHAFVLTNHHILTDGWSTSILLDELFRLYVHRGSNAPVPGLRSVAPHRAHLAWLAGQDTAAAEEAWRSALAGLPGPTLVAPGAETAQVPALPERTTHELDEAATAALTRTARAHGVTLNTVVQAAWALTLAAATGGRDIVFGATVSGRPPELAGVEDIVGLLINTVPVRVRLDPADGLGALLRRVQDEQAALSGHHHLGLAAIRRLAGAGELFDTSVVFENYPTASELPSAPGSLTVTGFSGRDAYHYPLKLMAVPGERLYLELSHRPDLVAGETAARAGARLLRILAALGAEPDAPVGRLLDLAGSTRIPAPVDAAALAALFAAVLGAGSVGEDEDFFALGGDSLLALRLAGRVETALGARLDVREVFRRPTPRGLAALLA</sequence>
<dbReference type="InterPro" id="IPR009081">
    <property type="entry name" value="PP-bd_ACP"/>
</dbReference>
<dbReference type="PANTHER" id="PTHR45527:SF1">
    <property type="entry name" value="FATTY ACID SYNTHASE"/>
    <property type="match status" value="1"/>
</dbReference>
<dbReference type="InterPro" id="IPR023213">
    <property type="entry name" value="CAT-like_dom_sf"/>
</dbReference>
<dbReference type="Gene3D" id="3.30.300.30">
    <property type="match status" value="1"/>
</dbReference>
<evidence type="ECO:0000256" key="4">
    <source>
        <dbReference type="ARBA" id="ARBA00022553"/>
    </source>
</evidence>
<organism evidence="9 10">
    <name type="scientific">Streptosporangium nondiastaticum</name>
    <dbReference type="NCBI Taxonomy" id="35764"/>
    <lineage>
        <taxon>Bacteria</taxon>
        <taxon>Bacillati</taxon>
        <taxon>Actinomycetota</taxon>
        <taxon>Actinomycetes</taxon>
        <taxon>Streptosporangiales</taxon>
        <taxon>Streptosporangiaceae</taxon>
        <taxon>Streptosporangium</taxon>
    </lineage>
</organism>
<dbReference type="Gene3D" id="2.30.38.10">
    <property type="entry name" value="Luciferase, Domain 3"/>
    <property type="match status" value="1"/>
</dbReference>
<dbReference type="InterPro" id="IPR010060">
    <property type="entry name" value="NRPS_synth"/>
</dbReference>
<dbReference type="EMBL" id="PXWG01000044">
    <property type="protein sequence ID" value="PSJ27398.1"/>
    <property type="molecule type" value="Genomic_DNA"/>
</dbReference>
<evidence type="ECO:0000256" key="3">
    <source>
        <dbReference type="ARBA" id="ARBA00022450"/>
    </source>
</evidence>
<evidence type="ECO:0000256" key="5">
    <source>
        <dbReference type="ARBA" id="ARBA00022737"/>
    </source>
</evidence>
<comment type="similarity">
    <text evidence="2">Belongs to the ATP-dependent AMP-binding enzyme family.</text>
</comment>
<dbReference type="CDD" id="cd19543">
    <property type="entry name" value="DCL_NRPS"/>
    <property type="match status" value="2"/>
</dbReference>
<dbReference type="GO" id="GO:0031177">
    <property type="term" value="F:phosphopantetheine binding"/>
    <property type="evidence" value="ECO:0007669"/>
    <property type="project" value="InterPro"/>
</dbReference>
<dbReference type="FunFam" id="2.30.38.10:FF:000001">
    <property type="entry name" value="Non-ribosomal peptide synthetase PvdI"/>
    <property type="match status" value="1"/>
</dbReference>
<dbReference type="GO" id="GO:0043041">
    <property type="term" value="P:amino acid activation for nonribosomal peptide biosynthetic process"/>
    <property type="evidence" value="ECO:0007669"/>
    <property type="project" value="TreeGrafter"/>
</dbReference>
<dbReference type="InterPro" id="IPR020845">
    <property type="entry name" value="AMP-binding_CS"/>
</dbReference>
<dbReference type="PROSITE" id="PS50075">
    <property type="entry name" value="CARRIER"/>
    <property type="match status" value="2"/>
</dbReference>
<proteinExistence type="inferred from homology"/>
<dbReference type="NCBIfam" id="TIGR01720">
    <property type="entry name" value="NRPS-para261"/>
    <property type="match status" value="1"/>
</dbReference>
<dbReference type="InterPro" id="IPR020806">
    <property type="entry name" value="PKS_PP-bd"/>
</dbReference>
<dbReference type="PANTHER" id="PTHR45527">
    <property type="entry name" value="NONRIBOSOMAL PEPTIDE SYNTHETASE"/>
    <property type="match status" value="1"/>
</dbReference>
<dbReference type="InterPro" id="IPR010071">
    <property type="entry name" value="AA_adenyl_dom"/>
</dbReference>
<feature type="compositionally biased region" description="Low complexity" evidence="7">
    <location>
        <begin position="1072"/>
        <end position="1086"/>
    </location>
</feature>
<dbReference type="Gene3D" id="3.30.559.30">
    <property type="entry name" value="Nonribosomal peptide synthetase, condensation domain"/>
    <property type="match status" value="3"/>
</dbReference>
<dbReference type="SMART" id="SM00823">
    <property type="entry name" value="PKS_PP"/>
    <property type="match status" value="2"/>
</dbReference>
<feature type="domain" description="Carrier" evidence="8">
    <location>
        <begin position="1088"/>
        <end position="1162"/>
    </location>
</feature>
<dbReference type="GO" id="GO:0044550">
    <property type="term" value="P:secondary metabolite biosynthetic process"/>
    <property type="evidence" value="ECO:0007669"/>
    <property type="project" value="TreeGrafter"/>
</dbReference>
<dbReference type="FunFam" id="1.10.1200.10:FF:000005">
    <property type="entry name" value="Nonribosomal peptide synthetase 1"/>
    <property type="match status" value="1"/>
</dbReference>
<dbReference type="GO" id="GO:0005829">
    <property type="term" value="C:cytosol"/>
    <property type="evidence" value="ECO:0007669"/>
    <property type="project" value="TreeGrafter"/>
</dbReference>
<dbReference type="PROSITE" id="PS00455">
    <property type="entry name" value="AMP_BINDING"/>
    <property type="match status" value="1"/>
</dbReference>
<gene>
    <name evidence="9" type="ORF">B7P34_17985</name>
</gene>
<evidence type="ECO:0000256" key="1">
    <source>
        <dbReference type="ARBA" id="ARBA00001957"/>
    </source>
</evidence>
<dbReference type="InterPro" id="IPR001242">
    <property type="entry name" value="Condensation_dom"/>
</dbReference>
<dbReference type="CDD" id="cd05930">
    <property type="entry name" value="A_NRPS"/>
    <property type="match status" value="1"/>
</dbReference>
<dbReference type="OrthoDB" id="3671989at2"/>
<evidence type="ECO:0000256" key="2">
    <source>
        <dbReference type="ARBA" id="ARBA00006432"/>
    </source>
</evidence>
<feature type="domain" description="Carrier" evidence="8">
    <location>
        <begin position="2102"/>
        <end position="2174"/>
    </location>
</feature>
<evidence type="ECO:0000259" key="8">
    <source>
        <dbReference type="PROSITE" id="PS50075"/>
    </source>
</evidence>
<dbReference type="SUPFAM" id="SSF47336">
    <property type="entry name" value="ACP-like"/>
    <property type="match status" value="2"/>
</dbReference>
<dbReference type="InterPro" id="IPR006162">
    <property type="entry name" value="Ppantetheine_attach_site"/>
</dbReference>
<dbReference type="InterPro" id="IPR045851">
    <property type="entry name" value="AMP-bd_C_sf"/>
</dbReference>
<reference evidence="9 10" key="1">
    <citation type="submission" date="2018-03" db="EMBL/GenBank/DDBJ databases">
        <title>Chitinolytic properties of Streptosporangium nondiastaticum TBG75A20.</title>
        <authorList>
            <person name="Gayathri V."/>
            <person name="Shiburaj S."/>
        </authorList>
    </citation>
    <scope>NUCLEOTIDE SEQUENCE [LARGE SCALE GENOMIC DNA]</scope>
    <source>
        <strain evidence="9 10">TBG75A20</strain>
    </source>
</reference>
<dbReference type="GO" id="GO:0003824">
    <property type="term" value="F:catalytic activity"/>
    <property type="evidence" value="ECO:0007669"/>
    <property type="project" value="InterPro"/>
</dbReference>
<dbReference type="Pfam" id="PF00668">
    <property type="entry name" value="Condensation"/>
    <property type="match status" value="3"/>
</dbReference>
<dbReference type="Gene3D" id="1.10.1200.10">
    <property type="entry name" value="ACP-like"/>
    <property type="match status" value="2"/>
</dbReference>
<dbReference type="SUPFAM" id="SSF52777">
    <property type="entry name" value="CoA-dependent acyltransferases"/>
    <property type="match status" value="6"/>
</dbReference>
<keyword evidence="4" id="KW-0597">Phosphoprotein</keyword>
<dbReference type="Pfam" id="PF00501">
    <property type="entry name" value="AMP-binding"/>
    <property type="match status" value="1"/>
</dbReference>
<evidence type="ECO:0000256" key="7">
    <source>
        <dbReference type="SAM" id="MobiDB-lite"/>
    </source>
</evidence>
<protein>
    <submittedName>
        <fullName evidence="9">Non-ribosomal peptide synthetase</fullName>
    </submittedName>
</protein>
<feature type="region of interest" description="Disordered" evidence="7">
    <location>
        <begin position="1067"/>
        <end position="1089"/>
    </location>
</feature>
<dbReference type="Pfam" id="PF00550">
    <property type="entry name" value="PP-binding"/>
    <property type="match status" value="2"/>
</dbReference>
<comment type="cofactor">
    <cofactor evidence="1">
        <name>pantetheine 4'-phosphate</name>
        <dbReference type="ChEBI" id="CHEBI:47942"/>
    </cofactor>
</comment>
<evidence type="ECO:0000313" key="9">
    <source>
        <dbReference type="EMBL" id="PSJ27398.1"/>
    </source>
</evidence>
<keyword evidence="6" id="KW-0045">Antibiotic biosynthesis</keyword>
<dbReference type="FunFam" id="3.30.300.30:FF:000010">
    <property type="entry name" value="Enterobactin synthetase component F"/>
    <property type="match status" value="1"/>
</dbReference>
<dbReference type="InterPro" id="IPR000873">
    <property type="entry name" value="AMP-dep_synth/lig_dom"/>
</dbReference>
<feature type="compositionally biased region" description="Basic and acidic residues" evidence="7">
    <location>
        <begin position="104"/>
        <end position="114"/>
    </location>
</feature>
<feature type="compositionally biased region" description="Basic and acidic residues" evidence="7">
    <location>
        <begin position="1"/>
        <end position="10"/>
    </location>
</feature>
<name>A0A9X7PGU3_9ACTN</name>
<accession>A0A9X7PGU3</accession>
<dbReference type="Gene3D" id="3.30.559.10">
    <property type="entry name" value="Chloramphenicol acetyltransferase-like domain"/>
    <property type="match status" value="3"/>
</dbReference>
<dbReference type="NCBIfam" id="TIGR01733">
    <property type="entry name" value="AA-adenyl-dom"/>
    <property type="match status" value="1"/>
</dbReference>
<dbReference type="GO" id="GO:0017000">
    <property type="term" value="P:antibiotic biosynthetic process"/>
    <property type="evidence" value="ECO:0007669"/>
    <property type="project" value="UniProtKB-KW"/>
</dbReference>
<dbReference type="Proteomes" id="UP000242427">
    <property type="component" value="Unassembled WGS sequence"/>
</dbReference>
<dbReference type="PROSITE" id="PS00012">
    <property type="entry name" value="PHOSPHOPANTETHEINE"/>
    <property type="match status" value="2"/>
</dbReference>
<keyword evidence="10" id="KW-1185">Reference proteome</keyword>
<dbReference type="GO" id="GO:0008610">
    <property type="term" value="P:lipid biosynthetic process"/>
    <property type="evidence" value="ECO:0007669"/>
    <property type="project" value="UniProtKB-ARBA"/>
</dbReference>
<feature type="region of interest" description="Disordered" evidence="7">
    <location>
        <begin position="1"/>
        <end position="117"/>
    </location>
</feature>
<evidence type="ECO:0000313" key="10">
    <source>
        <dbReference type="Proteomes" id="UP000242427"/>
    </source>
</evidence>
<dbReference type="Pfam" id="PF13193">
    <property type="entry name" value="AMP-binding_C"/>
    <property type="match status" value="1"/>
</dbReference>
<keyword evidence="3" id="KW-0596">Phosphopantetheine</keyword>
<evidence type="ECO:0000256" key="6">
    <source>
        <dbReference type="ARBA" id="ARBA00023194"/>
    </source>
</evidence>
<dbReference type="InterPro" id="IPR036736">
    <property type="entry name" value="ACP-like_sf"/>
</dbReference>
<dbReference type="Gene3D" id="3.40.50.980">
    <property type="match status" value="2"/>
</dbReference>